<organism evidence="1 2">
    <name type="scientific">Nonomuraea africana</name>
    <dbReference type="NCBI Taxonomy" id="46171"/>
    <lineage>
        <taxon>Bacteria</taxon>
        <taxon>Bacillati</taxon>
        <taxon>Actinomycetota</taxon>
        <taxon>Actinomycetes</taxon>
        <taxon>Streptosporangiales</taxon>
        <taxon>Streptosporangiaceae</taxon>
        <taxon>Nonomuraea</taxon>
    </lineage>
</organism>
<dbReference type="RefSeq" id="WP_225958520.1">
    <property type="nucleotide sequence ID" value="NZ_JADBEF010000001.1"/>
</dbReference>
<comment type="caution">
    <text evidence="1">The sequence shown here is derived from an EMBL/GenBank/DDBJ whole genome shotgun (WGS) entry which is preliminary data.</text>
</comment>
<proteinExistence type="predicted"/>
<accession>A0ABR9KAR2</accession>
<reference evidence="1 2" key="1">
    <citation type="submission" date="2020-10" db="EMBL/GenBank/DDBJ databases">
        <title>Sequencing the genomes of 1000 actinobacteria strains.</title>
        <authorList>
            <person name="Klenk H.-P."/>
        </authorList>
    </citation>
    <scope>NUCLEOTIDE SEQUENCE [LARGE SCALE GENOMIC DNA]</scope>
    <source>
        <strain evidence="1 2">DSM 43748</strain>
    </source>
</reference>
<dbReference type="Proteomes" id="UP000661607">
    <property type="component" value="Unassembled WGS sequence"/>
</dbReference>
<name>A0ABR9KAR2_9ACTN</name>
<gene>
    <name evidence="1" type="ORF">H4W81_001882</name>
</gene>
<evidence type="ECO:0000313" key="2">
    <source>
        <dbReference type="Proteomes" id="UP000661607"/>
    </source>
</evidence>
<keyword evidence="2" id="KW-1185">Reference proteome</keyword>
<sequence>MTATAPLPARTRLIGLFLPAMVIWRRCRPPAAQGFGSALVGSVGVASFFLARGLACGAYIGTEAVWR</sequence>
<protein>
    <submittedName>
        <fullName evidence="1">Uncharacterized protein</fullName>
    </submittedName>
</protein>
<dbReference type="EMBL" id="JADBEF010000001">
    <property type="protein sequence ID" value="MBE1559103.1"/>
    <property type="molecule type" value="Genomic_DNA"/>
</dbReference>
<evidence type="ECO:0000313" key="1">
    <source>
        <dbReference type="EMBL" id="MBE1559103.1"/>
    </source>
</evidence>